<evidence type="ECO:0000313" key="4">
    <source>
        <dbReference type="Proteomes" id="UP000184476"/>
    </source>
</evidence>
<dbReference type="GO" id="GO:0006635">
    <property type="term" value="P:fatty acid beta-oxidation"/>
    <property type="evidence" value="ECO:0007669"/>
    <property type="project" value="TreeGrafter"/>
</dbReference>
<dbReference type="Pfam" id="PF00378">
    <property type="entry name" value="ECH_1"/>
    <property type="match status" value="1"/>
</dbReference>
<evidence type="ECO:0000313" key="3">
    <source>
        <dbReference type="EMBL" id="SHE95893.1"/>
    </source>
</evidence>
<dbReference type="CDD" id="cd06558">
    <property type="entry name" value="crotonase-like"/>
    <property type="match status" value="1"/>
</dbReference>
<dbReference type="AlphaFoldDB" id="A0A1M4XRJ3"/>
<dbReference type="Gene3D" id="1.10.12.10">
    <property type="entry name" value="Lyase 2-enoyl-coa Hydratase, Chain A, domain 2"/>
    <property type="match status" value="1"/>
</dbReference>
<organism evidence="3 4">
    <name type="scientific">Seinonella peptonophila</name>
    <dbReference type="NCBI Taxonomy" id="112248"/>
    <lineage>
        <taxon>Bacteria</taxon>
        <taxon>Bacillati</taxon>
        <taxon>Bacillota</taxon>
        <taxon>Bacilli</taxon>
        <taxon>Bacillales</taxon>
        <taxon>Thermoactinomycetaceae</taxon>
        <taxon>Seinonella</taxon>
    </lineage>
</organism>
<gene>
    <name evidence="3" type="ORF">SAMN05444392_105131</name>
</gene>
<proteinExistence type="inferred from homology"/>
<reference evidence="3 4" key="1">
    <citation type="submission" date="2016-11" db="EMBL/GenBank/DDBJ databases">
        <authorList>
            <person name="Jaros S."/>
            <person name="Januszkiewicz K."/>
            <person name="Wedrychowicz H."/>
        </authorList>
    </citation>
    <scope>NUCLEOTIDE SEQUENCE [LARGE SCALE GENOMIC DNA]</scope>
    <source>
        <strain evidence="3 4">DSM 44666</strain>
    </source>
</reference>
<evidence type="ECO:0000256" key="1">
    <source>
        <dbReference type="ARBA" id="ARBA00005254"/>
    </source>
</evidence>
<dbReference type="PANTHER" id="PTHR11941">
    <property type="entry name" value="ENOYL-COA HYDRATASE-RELATED"/>
    <property type="match status" value="1"/>
</dbReference>
<dbReference type="STRING" id="112248.SAMN05444392_105131"/>
<dbReference type="EMBL" id="FQVL01000005">
    <property type="protein sequence ID" value="SHE95893.1"/>
    <property type="molecule type" value="Genomic_DNA"/>
</dbReference>
<dbReference type="Gene3D" id="3.90.226.10">
    <property type="entry name" value="2-enoyl-CoA Hydratase, Chain A, domain 1"/>
    <property type="match status" value="1"/>
</dbReference>
<dbReference type="FunFam" id="3.90.226.10:FF:000009">
    <property type="entry name" value="Carnitinyl-CoA dehydratase"/>
    <property type="match status" value="1"/>
</dbReference>
<evidence type="ECO:0000256" key="2">
    <source>
        <dbReference type="ARBA" id="ARBA00023239"/>
    </source>
</evidence>
<dbReference type="InterPro" id="IPR014748">
    <property type="entry name" value="Enoyl-CoA_hydra_C"/>
</dbReference>
<dbReference type="FunFam" id="1.10.12.10:FF:000001">
    <property type="entry name" value="Probable enoyl-CoA hydratase, mitochondrial"/>
    <property type="match status" value="1"/>
</dbReference>
<dbReference type="InterPro" id="IPR001753">
    <property type="entry name" value="Enoyl-CoA_hydra/iso"/>
</dbReference>
<dbReference type="OrthoDB" id="9775794at2"/>
<keyword evidence="2" id="KW-0456">Lyase</keyword>
<dbReference type="InterPro" id="IPR029045">
    <property type="entry name" value="ClpP/crotonase-like_dom_sf"/>
</dbReference>
<dbReference type="SUPFAM" id="SSF52096">
    <property type="entry name" value="ClpP/crotonase"/>
    <property type="match status" value="1"/>
</dbReference>
<name>A0A1M4XRJ3_9BACL</name>
<dbReference type="Proteomes" id="UP000184476">
    <property type="component" value="Unassembled WGS sequence"/>
</dbReference>
<dbReference type="PANTHER" id="PTHR11941:SF54">
    <property type="entry name" value="ENOYL-COA HYDRATASE, MITOCHONDRIAL"/>
    <property type="match status" value="1"/>
</dbReference>
<keyword evidence="4" id="KW-1185">Reference proteome</keyword>
<accession>A0A1M4XRJ3</accession>
<comment type="similarity">
    <text evidence="1">Belongs to the enoyl-CoA hydratase/isomerase family.</text>
</comment>
<dbReference type="RefSeq" id="WP_073154746.1">
    <property type="nucleotide sequence ID" value="NZ_FQVL01000005.1"/>
</dbReference>
<dbReference type="GO" id="GO:0016836">
    <property type="term" value="F:hydro-lyase activity"/>
    <property type="evidence" value="ECO:0007669"/>
    <property type="project" value="UniProtKB-ARBA"/>
</dbReference>
<sequence>MSKWKYVKVERGGRWVTLTLNRPQVLNALNQELLQELGEIFDWIASVMEIHVVIVRGAGEKAFAAGADIAQFVDLQTDAEARQLSRLGQNVFQQIENLHKPVIMAVNGYALGGGCELALAGDIVLAAEHARFGQPEVNLGIIPGYGGTVRLSRAIGISRALQLCMTGDPFTAQEAKEWGWVWRVLPFDQLFAEAENLAKQLSNQPAQALAQLKKTIRQGYELPLAEALELESKAFGTVWETTDRKEGISAFLEKRKPLFRGK</sequence>
<protein>
    <submittedName>
        <fullName evidence="3">Enoyl-CoA hydratase/3-hydroxypropionyl-coenzyme A dehydratase</fullName>
    </submittedName>
</protein>